<evidence type="ECO:0000313" key="1">
    <source>
        <dbReference type="EMBL" id="QHT85844.1"/>
    </source>
</evidence>
<proteinExistence type="predicted"/>
<reference evidence="1" key="1">
    <citation type="journal article" date="2020" name="Nature">
        <title>Giant virus diversity and host interactions through global metagenomics.</title>
        <authorList>
            <person name="Schulz F."/>
            <person name="Roux S."/>
            <person name="Paez-Espino D."/>
            <person name="Jungbluth S."/>
            <person name="Walsh D.A."/>
            <person name="Denef V.J."/>
            <person name="McMahon K.D."/>
            <person name="Konstantinidis K.T."/>
            <person name="Eloe-Fadrosh E.A."/>
            <person name="Kyrpides N.C."/>
            <person name="Woyke T."/>
        </authorList>
    </citation>
    <scope>NUCLEOTIDE SEQUENCE</scope>
    <source>
        <strain evidence="1">GVMAG-M-3300023184-182</strain>
    </source>
</reference>
<organism evidence="1">
    <name type="scientific">viral metagenome</name>
    <dbReference type="NCBI Taxonomy" id="1070528"/>
    <lineage>
        <taxon>unclassified sequences</taxon>
        <taxon>metagenomes</taxon>
        <taxon>organismal metagenomes</taxon>
    </lineage>
</organism>
<dbReference type="AlphaFoldDB" id="A0A6C0HZ29"/>
<accession>A0A6C0HZ29</accession>
<name>A0A6C0HZ29_9ZZZZ</name>
<dbReference type="EMBL" id="MN740047">
    <property type="protein sequence ID" value="QHT85844.1"/>
    <property type="molecule type" value="Genomic_DNA"/>
</dbReference>
<sequence length="105" mass="12415">MSRINFEQMEQERKDKIDMTMIRDGPKIFMIVSWSVNSNMIRWFISLKEAVEKGKKLKEEDYRYENYDITILLDDGTATRLSEEEIDVLLVTEANKIDKTISGFK</sequence>
<protein>
    <submittedName>
        <fullName evidence="1">Uncharacterized protein</fullName>
    </submittedName>
</protein>